<reference evidence="4" key="1">
    <citation type="submission" date="2021-01" db="EMBL/GenBank/DDBJ databases">
        <authorList>
            <person name="Kaushik A."/>
        </authorList>
    </citation>
    <scope>NUCLEOTIDE SEQUENCE</scope>
    <source>
        <strain evidence="4">AG5</strain>
    </source>
</reference>
<dbReference type="InterPro" id="IPR011044">
    <property type="entry name" value="Quino_amine_DH_bsu"/>
</dbReference>
<dbReference type="InterPro" id="IPR019775">
    <property type="entry name" value="WD40_repeat_CS"/>
</dbReference>
<dbReference type="SUPFAM" id="SSF50969">
    <property type="entry name" value="YVTN repeat-like/Quinoprotein amine dehydrogenase"/>
    <property type="match status" value="1"/>
</dbReference>
<evidence type="ECO:0000313" key="4">
    <source>
        <dbReference type="EMBL" id="CAE7145719.1"/>
    </source>
</evidence>
<evidence type="ECO:0000256" key="2">
    <source>
        <dbReference type="ARBA" id="ARBA00022737"/>
    </source>
</evidence>
<dbReference type="InterPro" id="IPR015943">
    <property type="entry name" value="WD40/YVTN_repeat-like_dom_sf"/>
</dbReference>
<dbReference type="PROSITE" id="PS00678">
    <property type="entry name" value="WD_REPEATS_1"/>
    <property type="match status" value="1"/>
</dbReference>
<evidence type="ECO:0008006" key="6">
    <source>
        <dbReference type="Google" id="ProtNLM"/>
    </source>
</evidence>
<comment type="caution">
    <text evidence="4">The sequence shown here is derived from an EMBL/GenBank/DDBJ whole genome shotgun (WGS) entry which is preliminary data.</text>
</comment>
<dbReference type="InterPro" id="IPR001680">
    <property type="entry name" value="WD40_rpt"/>
</dbReference>
<dbReference type="PROSITE" id="PS50082">
    <property type="entry name" value="WD_REPEATS_2"/>
    <property type="match status" value="1"/>
</dbReference>
<keyword evidence="1 3" id="KW-0853">WD repeat</keyword>
<evidence type="ECO:0000313" key="5">
    <source>
        <dbReference type="Proteomes" id="UP000663827"/>
    </source>
</evidence>
<feature type="non-terminal residue" evidence="4">
    <location>
        <position position="1"/>
    </location>
</feature>
<evidence type="ECO:0000256" key="3">
    <source>
        <dbReference type="PROSITE-ProRule" id="PRU00221"/>
    </source>
</evidence>
<name>A0A8H3DZB7_9AGAM</name>
<gene>
    <name evidence="4" type="ORF">RDB_LOCUS81057</name>
</gene>
<feature type="repeat" description="WD" evidence="3">
    <location>
        <begin position="34"/>
        <end position="66"/>
    </location>
</feature>
<dbReference type="AlphaFoldDB" id="A0A8H3DZB7"/>
<accession>A0A8H3DZB7</accession>
<dbReference type="EMBL" id="CAJNJQ010001658">
    <property type="protein sequence ID" value="CAE7145719.1"/>
    <property type="molecule type" value="Genomic_DNA"/>
</dbReference>
<dbReference type="Gene3D" id="2.130.10.10">
    <property type="entry name" value="YVTN repeat-like/Quinoprotein amine dehydrogenase"/>
    <property type="match status" value="1"/>
</dbReference>
<organism evidence="4 5">
    <name type="scientific">Rhizoctonia solani</name>
    <dbReference type="NCBI Taxonomy" id="456999"/>
    <lineage>
        <taxon>Eukaryota</taxon>
        <taxon>Fungi</taxon>
        <taxon>Dikarya</taxon>
        <taxon>Basidiomycota</taxon>
        <taxon>Agaricomycotina</taxon>
        <taxon>Agaricomycetes</taxon>
        <taxon>Cantharellales</taxon>
        <taxon>Ceratobasidiaceae</taxon>
        <taxon>Rhizoctonia</taxon>
    </lineage>
</organism>
<evidence type="ECO:0000256" key="1">
    <source>
        <dbReference type="ARBA" id="ARBA00022574"/>
    </source>
</evidence>
<keyword evidence="2" id="KW-0677">Repeat</keyword>
<proteinExistence type="predicted"/>
<sequence>IAAVAFNGTLCLWDAGSGTLLAASAKGAVSRPSAVAVAPDSRRIVSVSENSTIQFWDVDSIEDLESQGIDSWAPHNDGWIRDSESQLILWLPPTLKHIIPSPESRRYPLSIRLKATEQGHLRSLIYGSRWEDCYTVPPDSDAFDV</sequence>
<dbReference type="Proteomes" id="UP000663827">
    <property type="component" value="Unassembled WGS sequence"/>
</dbReference>
<protein>
    <recommendedName>
        <fullName evidence="6">WD40 repeat-like protein</fullName>
    </recommendedName>
</protein>